<dbReference type="Proteomes" id="UP000789405">
    <property type="component" value="Unassembled WGS sequence"/>
</dbReference>
<dbReference type="OrthoDB" id="2440004at2759"/>
<organism evidence="1 2">
    <name type="scientific">Dentiscutata erythropus</name>
    <dbReference type="NCBI Taxonomy" id="1348616"/>
    <lineage>
        <taxon>Eukaryota</taxon>
        <taxon>Fungi</taxon>
        <taxon>Fungi incertae sedis</taxon>
        <taxon>Mucoromycota</taxon>
        <taxon>Glomeromycotina</taxon>
        <taxon>Glomeromycetes</taxon>
        <taxon>Diversisporales</taxon>
        <taxon>Gigasporaceae</taxon>
        <taxon>Dentiscutata</taxon>
    </lineage>
</organism>
<reference evidence="1" key="1">
    <citation type="submission" date="2021-06" db="EMBL/GenBank/DDBJ databases">
        <authorList>
            <person name="Kallberg Y."/>
            <person name="Tangrot J."/>
            <person name="Rosling A."/>
        </authorList>
    </citation>
    <scope>NUCLEOTIDE SEQUENCE</scope>
    <source>
        <strain evidence="1">MA453B</strain>
    </source>
</reference>
<evidence type="ECO:0000313" key="1">
    <source>
        <dbReference type="EMBL" id="CAG8818582.1"/>
    </source>
</evidence>
<proteinExistence type="predicted"/>
<feature type="non-terminal residue" evidence="1">
    <location>
        <position position="1"/>
    </location>
</feature>
<feature type="non-terminal residue" evidence="1">
    <location>
        <position position="88"/>
    </location>
</feature>
<sequence>DGWKQENFILHVFVPIWCGDIPAISKLTHLVGHNGYMECRFCDIKGVTDTNSGVNHVYYPLNYPTKKGEQSYNIKNLPLRNHESYLNK</sequence>
<name>A0A9N9KB46_9GLOM</name>
<keyword evidence="2" id="KW-1185">Reference proteome</keyword>
<dbReference type="AlphaFoldDB" id="A0A9N9KB46"/>
<gene>
    <name evidence="1" type="ORF">DERYTH_LOCUS26645</name>
</gene>
<dbReference type="EMBL" id="CAJVPY010056739">
    <property type="protein sequence ID" value="CAG8818582.1"/>
    <property type="molecule type" value="Genomic_DNA"/>
</dbReference>
<accession>A0A9N9KB46</accession>
<evidence type="ECO:0000313" key="2">
    <source>
        <dbReference type="Proteomes" id="UP000789405"/>
    </source>
</evidence>
<protein>
    <submittedName>
        <fullName evidence="1">342_t:CDS:1</fullName>
    </submittedName>
</protein>
<comment type="caution">
    <text evidence="1">The sequence shown here is derived from an EMBL/GenBank/DDBJ whole genome shotgun (WGS) entry which is preliminary data.</text>
</comment>